<dbReference type="Gene3D" id="2.60.40.1760">
    <property type="entry name" value="glycosyl hydrolase (family 31)"/>
    <property type="match status" value="1"/>
</dbReference>
<keyword evidence="10" id="KW-1185">Reference proteome</keyword>
<feature type="domain" description="Glycoside hydrolase family 31 TIM barrel" evidence="7">
    <location>
        <begin position="304"/>
        <end position="717"/>
    </location>
</feature>
<name>A0A2A9NKD6_9AGAR</name>
<feature type="domain" description="Glycosyl hydrolase family 31 C-terminal" evidence="8">
    <location>
        <begin position="725"/>
        <end position="816"/>
    </location>
</feature>
<dbReference type="Proteomes" id="UP000242287">
    <property type="component" value="Unassembled WGS sequence"/>
</dbReference>
<evidence type="ECO:0000259" key="7">
    <source>
        <dbReference type="Pfam" id="PF01055"/>
    </source>
</evidence>
<evidence type="ECO:0000259" key="8">
    <source>
        <dbReference type="Pfam" id="PF21365"/>
    </source>
</evidence>
<dbReference type="InterPro" id="IPR048395">
    <property type="entry name" value="Glyco_hydro_31_C"/>
</dbReference>
<organism evidence="9 10">
    <name type="scientific">Amanita thiersii Skay4041</name>
    <dbReference type="NCBI Taxonomy" id="703135"/>
    <lineage>
        <taxon>Eukaryota</taxon>
        <taxon>Fungi</taxon>
        <taxon>Dikarya</taxon>
        <taxon>Basidiomycota</taxon>
        <taxon>Agaricomycotina</taxon>
        <taxon>Agaricomycetes</taxon>
        <taxon>Agaricomycetidae</taxon>
        <taxon>Agaricales</taxon>
        <taxon>Pluteineae</taxon>
        <taxon>Amanitaceae</taxon>
        <taxon>Amanita</taxon>
    </lineage>
</organism>
<evidence type="ECO:0000256" key="3">
    <source>
        <dbReference type="ARBA" id="ARBA00022801"/>
    </source>
</evidence>
<reference evidence="9 10" key="1">
    <citation type="submission" date="2014-02" db="EMBL/GenBank/DDBJ databases">
        <title>Transposable element dynamics among asymbiotic and ectomycorrhizal Amanita fungi.</title>
        <authorList>
            <consortium name="DOE Joint Genome Institute"/>
            <person name="Hess J."/>
            <person name="Skrede I."/>
            <person name="Wolfe B."/>
            <person name="LaButti K."/>
            <person name="Ohm R.A."/>
            <person name="Grigoriev I.V."/>
            <person name="Pringle A."/>
        </authorList>
    </citation>
    <scope>NUCLEOTIDE SEQUENCE [LARGE SCALE GENOMIC DNA]</scope>
    <source>
        <strain evidence="9 10">SKay4041</strain>
    </source>
</reference>
<evidence type="ECO:0000313" key="10">
    <source>
        <dbReference type="Proteomes" id="UP000242287"/>
    </source>
</evidence>
<proteinExistence type="inferred from homology"/>
<dbReference type="PANTHER" id="PTHR22762">
    <property type="entry name" value="ALPHA-GLUCOSIDASE"/>
    <property type="match status" value="1"/>
</dbReference>
<dbReference type="SUPFAM" id="SSF51011">
    <property type="entry name" value="Glycosyl hydrolase domain"/>
    <property type="match status" value="1"/>
</dbReference>
<dbReference type="CDD" id="cd14752">
    <property type="entry name" value="GH31_N"/>
    <property type="match status" value="1"/>
</dbReference>
<dbReference type="PROSITE" id="PS00129">
    <property type="entry name" value="GLYCOSYL_HYDROL_F31_1"/>
    <property type="match status" value="1"/>
</dbReference>
<dbReference type="InterPro" id="IPR017853">
    <property type="entry name" value="GH"/>
</dbReference>
<dbReference type="SUPFAM" id="SSF51445">
    <property type="entry name" value="(Trans)glycosidases"/>
    <property type="match status" value="1"/>
</dbReference>
<dbReference type="AlphaFoldDB" id="A0A2A9NKD6"/>
<dbReference type="GO" id="GO:0005975">
    <property type="term" value="P:carbohydrate metabolic process"/>
    <property type="evidence" value="ECO:0007669"/>
    <property type="project" value="InterPro"/>
</dbReference>
<dbReference type="Gene3D" id="3.20.20.80">
    <property type="entry name" value="Glycosidases"/>
    <property type="match status" value="2"/>
</dbReference>
<evidence type="ECO:0000256" key="5">
    <source>
        <dbReference type="ARBA" id="ARBA00023295"/>
    </source>
</evidence>
<keyword evidence="2" id="KW-0732">Signal</keyword>
<dbReference type="InterPro" id="IPR030458">
    <property type="entry name" value="Glyco_hydro_31_AS"/>
</dbReference>
<evidence type="ECO:0000313" key="9">
    <source>
        <dbReference type="EMBL" id="PFH48160.1"/>
    </source>
</evidence>
<protein>
    <submittedName>
        <fullName evidence="9">Glycoside hydrolase family 31 protein</fullName>
    </submittedName>
</protein>
<evidence type="ECO:0000256" key="2">
    <source>
        <dbReference type="ARBA" id="ARBA00022729"/>
    </source>
</evidence>
<evidence type="ECO:0000256" key="1">
    <source>
        <dbReference type="ARBA" id="ARBA00007806"/>
    </source>
</evidence>
<dbReference type="Gene3D" id="2.60.40.1180">
    <property type="entry name" value="Golgi alpha-mannosidase II"/>
    <property type="match status" value="2"/>
</dbReference>
<dbReference type="InterPro" id="IPR030459">
    <property type="entry name" value="Glyco_hydro_31_CS"/>
</dbReference>
<dbReference type="InterPro" id="IPR000322">
    <property type="entry name" value="Glyco_hydro_31_TIM"/>
</dbReference>
<dbReference type="CDD" id="cd06602">
    <property type="entry name" value="GH31_MGAM_SI_GAA"/>
    <property type="match status" value="1"/>
</dbReference>
<keyword evidence="5 6" id="KW-0326">Glycosidase</keyword>
<dbReference type="STRING" id="703135.A0A2A9NKD6"/>
<dbReference type="Pfam" id="PF21365">
    <property type="entry name" value="Glyco_hydro_31_3rd"/>
    <property type="match status" value="1"/>
</dbReference>
<dbReference type="InterPro" id="IPR013780">
    <property type="entry name" value="Glyco_hydro_b"/>
</dbReference>
<dbReference type="GO" id="GO:0004553">
    <property type="term" value="F:hydrolase activity, hydrolyzing O-glycosyl compounds"/>
    <property type="evidence" value="ECO:0007669"/>
    <property type="project" value="InterPro"/>
</dbReference>
<dbReference type="OrthoDB" id="5839090at2759"/>
<gene>
    <name evidence="9" type="ORF">AMATHDRAFT_150499</name>
</gene>
<dbReference type="EMBL" id="KZ302074">
    <property type="protein sequence ID" value="PFH48160.1"/>
    <property type="molecule type" value="Genomic_DNA"/>
</dbReference>
<evidence type="ECO:0000256" key="4">
    <source>
        <dbReference type="ARBA" id="ARBA00023180"/>
    </source>
</evidence>
<dbReference type="GO" id="GO:0030246">
    <property type="term" value="F:carbohydrate binding"/>
    <property type="evidence" value="ECO:0007669"/>
    <property type="project" value="InterPro"/>
</dbReference>
<dbReference type="SUPFAM" id="SSF74650">
    <property type="entry name" value="Galactose mutarotase-like"/>
    <property type="match status" value="1"/>
</dbReference>
<sequence>MSFQRASLHALVNFTPYRCYLQHSDYFLPGYKLTSLIETQVGLTAQLQLAGPACNAFGHDVKDLTVEVTYEETSRLRVNIRDTEDKQFTIPETIISRPEPSKASLKHQSDLVFNFEKSPFAFWITRRSQPSAAPLFDTRLSSLPPPTSNPVIADDNSTTLEGFPLVFEDQYLQLTSALPLGTNLYGLGEVVASSGFRRDVGQMGGTVQTMWARDVADPIDENLYGAHEFYLEHRFNQNTGRSQSHGVFLMNSAGADILLLTPPGSKTSLIEYRMIGGTFDFYFFSGPTPKSVVEQYGRFIGLPTWQPIWGFGFQLCRWGYHNVDDTREQVRRMREANIPLEVMWNDIDLYHAKRDFTTDPVSFPGESLREFITELVNIPIVDAAIPKTANATDRYDPYTEGAKKSLFVTNPDGSEYVGQVWPGFTVFPDWFREGTQQWWTDALRNWSQSGVEFSGIWLDMNEASSFCDGSCGTGADLSKTDPPFLLPGVPGNPVADYPECYDVKSFGPSGNMTINGTSTCRPGDSNLATRGLGAGHQQGVELNMPPYTIHNGFGRLSEHTLAPNATHVDGIVELDAHNLFGLMEEKATHMALLEILTGKRPFIISRSTFPSSGKWTGHWLGDNFSLWSYMKFNIAGVLQFQLFQIPFVGADTCGFNGNTDEELCNRWMQLSAFTPFYRNHNIMGAISQEPYRWESVANASRTAMAIRYSLLPYWYTLFANASRFGTPPVRALFFEFPDETEIYGIDDQFLVGGDILVSPVLEPNANTVNAVFPGRGEVVWRDWYTHDAVDIAKGGTTILDAPLGHINVHIRDGAAILLHAAPAYTITETRQGPFSLLVSQTKSGRAFGTAYLDDGESNPPGPSRELTITSVGGQVKITGNGSFRIDQKLDEVNVLGVSSKPTSVTLNGKAVKDFEYQAQQAKLVARGLGADLNRDVTLGWK</sequence>
<dbReference type="PROSITE" id="PS00707">
    <property type="entry name" value="GLYCOSYL_HYDROL_F31_2"/>
    <property type="match status" value="1"/>
</dbReference>
<evidence type="ECO:0000256" key="6">
    <source>
        <dbReference type="RuleBase" id="RU361185"/>
    </source>
</evidence>
<accession>A0A2A9NKD6</accession>
<comment type="similarity">
    <text evidence="1 6">Belongs to the glycosyl hydrolase 31 family.</text>
</comment>
<dbReference type="InterPro" id="IPR011013">
    <property type="entry name" value="Gal_mutarotase_sf_dom"/>
</dbReference>
<dbReference type="Pfam" id="PF01055">
    <property type="entry name" value="Glyco_hydro_31_2nd"/>
    <property type="match status" value="1"/>
</dbReference>
<keyword evidence="3 6" id="KW-0378">Hydrolase</keyword>
<dbReference type="PANTHER" id="PTHR22762:SF133">
    <property type="entry name" value="P-TYPE DOMAIN-CONTAINING PROTEIN"/>
    <property type="match status" value="1"/>
</dbReference>
<keyword evidence="4" id="KW-0325">Glycoprotein</keyword>